<dbReference type="PROSITE" id="PS00211">
    <property type="entry name" value="ABC_TRANSPORTER_1"/>
    <property type="match status" value="1"/>
</dbReference>
<dbReference type="PATRIC" id="fig|218284.4.peg.1713"/>
<feature type="transmembrane region" description="Helical" evidence="8">
    <location>
        <begin position="178"/>
        <end position="200"/>
    </location>
</feature>
<dbReference type="GO" id="GO:0015421">
    <property type="term" value="F:ABC-type oligopeptide transporter activity"/>
    <property type="evidence" value="ECO:0007669"/>
    <property type="project" value="TreeGrafter"/>
</dbReference>
<keyword evidence="7 8" id="KW-0472">Membrane</keyword>
<dbReference type="InterPro" id="IPR011527">
    <property type="entry name" value="ABC1_TM_dom"/>
</dbReference>
<dbReference type="SUPFAM" id="SSF90123">
    <property type="entry name" value="ABC transporter transmembrane region"/>
    <property type="match status" value="1"/>
</dbReference>
<proteinExistence type="predicted"/>
<dbReference type="eggNOG" id="COG1132">
    <property type="taxonomic scope" value="Bacteria"/>
</dbReference>
<evidence type="ECO:0000256" key="8">
    <source>
        <dbReference type="SAM" id="Phobius"/>
    </source>
</evidence>
<dbReference type="InterPro" id="IPR003439">
    <property type="entry name" value="ABC_transporter-like_ATP-bd"/>
</dbReference>
<dbReference type="InterPro" id="IPR027417">
    <property type="entry name" value="P-loop_NTPase"/>
</dbReference>
<evidence type="ECO:0000256" key="5">
    <source>
        <dbReference type="ARBA" id="ARBA00022840"/>
    </source>
</evidence>
<keyword evidence="6 8" id="KW-1133">Transmembrane helix</keyword>
<dbReference type="PANTHER" id="PTHR43394:SF1">
    <property type="entry name" value="ATP-BINDING CASSETTE SUB-FAMILY B MEMBER 10, MITOCHONDRIAL"/>
    <property type="match status" value="1"/>
</dbReference>
<dbReference type="InterPro" id="IPR036640">
    <property type="entry name" value="ABC1_TM_sf"/>
</dbReference>
<dbReference type="EMBL" id="LIXZ01000017">
    <property type="protein sequence ID" value="KPL58255.1"/>
    <property type="molecule type" value="Genomic_DNA"/>
</dbReference>
<sequence length="603" mass="67626">MKNKIVQLIALMKLYLNFRDMKRTFTLLKPFLYRQRKAYAGMLLLLFTDIFLTIAFAWFFGNMTDAAVRSNFNELRRLVPIGISLVVLSIVSNFTSILIETVTTNGLKKDLKNHLFHHILRLPLGKVTSQRSGEIISHFTNDINSVDGVVGSSLIELIRLPLIYFSVFIYLLNINWKLSLLSVSIAPLAVVAGAFFGLLLRNNSRMIHDMYGKINSLLTESLQGFQVIRSFTMEKLTYNKYAFQNQKLYDLELENAKLSGWFNSGGQIVTSITYLVSLCLGAYYVTQNVITVGSLLTFVSLVNHLVNPLTGLAGQWAGFQWSVSALERVVDVLETPTESNTLSAYSPPKDESISIYFRDVSFGYDEKNRVFEEFSLHIPSGKMVAIVGPSGAGKSTLLNLLQGFYLPQKGKIYIGGKQTEEFTLSQLRSSIANVPQETFLFAGTIKENLRLASPNLTDEQIITATKKADIYDFIASLPDGFETEVGERGIKLSGGQKQRMAIARAILKDAPILLLDEATSALDSETEYHVKIALESLMKDRTTIVIAHRLSTIQHADIIVVMDKGKVTQIGSHEELLNKEGLYKRLHERQFFEKKEKIVALNA</sequence>
<comment type="caution">
    <text evidence="11">The sequence shown here is derived from an EMBL/GenBank/DDBJ whole genome shotgun (WGS) entry which is preliminary data.</text>
</comment>
<dbReference type="Proteomes" id="UP000050398">
    <property type="component" value="Unassembled WGS sequence"/>
</dbReference>
<dbReference type="Gene3D" id="1.20.1560.10">
    <property type="entry name" value="ABC transporter type 1, transmembrane domain"/>
    <property type="match status" value="1"/>
</dbReference>
<dbReference type="InterPro" id="IPR039421">
    <property type="entry name" value="Type_1_exporter"/>
</dbReference>
<dbReference type="SMART" id="SM00382">
    <property type="entry name" value="AAA"/>
    <property type="match status" value="1"/>
</dbReference>
<dbReference type="GO" id="GO:0005886">
    <property type="term" value="C:plasma membrane"/>
    <property type="evidence" value="ECO:0007669"/>
    <property type="project" value="UniProtKB-SubCell"/>
</dbReference>
<dbReference type="AlphaFoldDB" id="A0A0P6WBK7"/>
<dbReference type="SUPFAM" id="SSF52540">
    <property type="entry name" value="P-loop containing nucleoside triphosphate hydrolases"/>
    <property type="match status" value="1"/>
</dbReference>
<protein>
    <submittedName>
        <fullName evidence="11">ABC transporter permease</fullName>
    </submittedName>
</protein>
<dbReference type="GO" id="GO:0005524">
    <property type="term" value="F:ATP binding"/>
    <property type="evidence" value="ECO:0007669"/>
    <property type="project" value="UniProtKB-KW"/>
</dbReference>
<dbReference type="Pfam" id="PF00664">
    <property type="entry name" value="ABC_membrane"/>
    <property type="match status" value="1"/>
</dbReference>
<dbReference type="PANTHER" id="PTHR43394">
    <property type="entry name" value="ATP-DEPENDENT PERMEASE MDL1, MITOCHONDRIAL"/>
    <property type="match status" value="1"/>
</dbReference>
<evidence type="ECO:0000256" key="1">
    <source>
        <dbReference type="ARBA" id="ARBA00004651"/>
    </source>
</evidence>
<evidence type="ECO:0000256" key="2">
    <source>
        <dbReference type="ARBA" id="ARBA00022448"/>
    </source>
</evidence>
<dbReference type="PROSITE" id="PS50929">
    <property type="entry name" value="ABC_TM1F"/>
    <property type="match status" value="1"/>
</dbReference>
<keyword evidence="3 8" id="KW-0812">Transmembrane</keyword>
<dbReference type="Pfam" id="PF00005">
    <property type="entry name" value="ABC_tran"/>
    <property type="match status" value="1"/>
</dbReference>
<dbReference type="InterPro" id="IPR003593">
    <property type="entry name" value="AAA+_ATPase"/>
</dbReference>
<dbReference type="InterPro" id="IPR017871">
    <property type="entry name" value="ABC_transporter-like_CS"/>
</dbReference>
<keyword evidence="4" id="KW-0547">Nucleotide-binding</keyword>
<dbReference type="FunFam" id="3.40.50.300:FF:000287">
    <property type="entry name" value="Multidrug ABC transporter ATP-binding protein"/>
    <property type="match status" value="1"/>
</dbReference>
<feature type="domain" description="ABC transporter" evidence="9">
    <location>
        <begin position="355"/>
        <end position="589"/>
    </location>
</feature>
<evidence type="ECO:0000256" key="6">
    <source>
        <dbReference type="ARBA" id="ARBA00022989"/>
    </source>
</evidence>
<dbReference type="GO" id="GO:0016887">
    <property type="term" value="F:ATP hydrolysis activity"/>
    <property type="evidence" value="ECO:0007669"/>
    <property type="project" value="InterPro"/>
</dbReference>
<evidence type="ECO:0000313" key="12">
    <source>
        <dbReference type="Proteomes" id="UP000050398"/>
    </source>
</evidence>
<evidence type="ECO:0000259" key="9">
    <source>
        <dbReference type="PROSITE" id="PS50893"/>
    </source>
</evidence>
<feature type="transmembrane region" description="Helical" evidence="8">
    <location>
        <begin position="154"/>
        <end position="172"/>
    </location>
</feature>
<dbReference type="OrthoDB" id="9770415at2"/>
<dbReference type="PROSITE" id="PS50893">
    <property type="entry name" value="ABC_TRANSPORTER_2"/>
    <property type="match status" value="1"/>
</dbReference>
<evidence type="ECO:0000259" key="10">
    <source>
        <dbReference type="PROSITE" id="PS50929"/>
    </source>
</evidence>
<keyword evidence="5" id="KW-0067">ATP-binding</keyword>
<comment type="subcellular location">
    <subcellularLocation>
        <location evidence="1">Cell membrane</location>
        <topology evidence="1">Multi-pass membrane protein</topology>
    </subcellularLocation>
</comment>
<evidence type="ECO:0000313" key="11">
    <source>
        <dbReference type="EMBL" id="KPL58255.1"/>
    </source>
</evidence>
<gene>
    <name evidence="11" type="ORF">AM506_17465</name>
</gene>
<accession>A0A0P6WBK7</accession>
<organism evidence="11 12">
    <name type="scientific">Rossellomorea vietnamensis</name>
    <dbReference type="NCBI Taxonomy" id="218284"/>
    <lineage>
        <taxon>Bacteria</taxon>
        <taxon>Bacillati</taxon>
        <taxon>Bacillota</taxon>
        <taxon>Bacilli</taxon>
        <taxon>Bacillales</taxon>
        <taxon>Bacillaceae</taxon>
        <taxon>Rossellomorea</taxon>
    </lineage>
</organism>
<evidence type="ECO:0000256" key="3">
    <source>
        <dbReference type="ARBA" id="ARBA00022692"/>
    </source>
</evidence>
<evidence type="ECO:0000256" key="7">
    <source>
        <dbReference type="ARBA" id="ARBA00023136"/>
    </source>
</evidence>
<dbReference type="Gene3D" id="3.40.50.300">
    <property type="entry name" value="P-loop containing nucleotide triphosphate hydrolases"/>
    <property type="match status" value="1"/>
</dbReference>
<feature type="transmembrane region" description="Helical" evidence="8">
    <location>
        <begin position="81"/>
        <end position="99"/>
    </location>
</feature>
<keyword evidence="2" id="KW-0813">Transport</keyword>
<feature type="domain" description="ABC transmembrane type-1" evidence="10">
    <location>
        <begin position="40"/>
        <end position="320"/>
    </location>
</feature>
<name>A0A0P6WBK7_9BACI</name>
<reference evidence="11 12" key="1">
    <citation type="submission" date="2015-08" db="EMBL/GenBank/DDBJ databases">
        <title>Draft Genome Sequence of Bacillus vietnamensis UCD-SED5.</title>
        <authorList>
            <person name="Lee R.D."/>
            <person name="Jospin G."/>
            <person name="Lang J.M."/>
            <person name="Coil D.A."/>
            <person name="Eisen J.A."/>
        </authorList>
    </citation>
    <scope>NUCLEOTIDE SEQUENCE [LARGE SCALE GENOMIC DNA]</scope>
    <source>
        <strain evidence="11 12">UCD-SED5</strain>
    </source>
</reference>
<dbReference type="CDD" id="cd07346">
    <property type="entry name" value="ABC_6TM_exporters"/>
    <property type="match status" value="1"/>
</dbReference>
<evidence type="ECO:0000256" key="4">
    <source>
        <dbReference type="ARBA" id="ARBA00022741"/>
    </source>
</evidence>
<feature type="transmembrane region" description="Helical" evidence="8">
    <location>
        <begin position="38"/>
        <end position="61"/>
    </location>
</feature>